<reference evidence="2 3" key="2">
    <citation type="journal article" date="2023" name="ChemBioChem">
        <title>Acyltransferase Domain Exchange between Two Independent Type I Polyketide Synthases in the Same Producer Strain of Macrolide Antibiotics.</title>
        <authorList>
            <person name="Kudo F."/>
            <person name="Kishikawa K."/>
            <person name="Tsuboi K."/>
            <person name="Kido T."/>
            <person name="Usui T."/>
            <person name="Hashimoto J."/>
            <person name="Shin-Ya K."/>
            <person name="Miyanaga A."/>
            <person name="Eguchi T."/>
        </authorList>
    </citation>
    <scope>NUCLEOTIDE SEQUENCE [LARGE SCALE GENOMIC DNA]</scope>
    <source>
        <strain evidence="2 3">A-8890</strain>
    </source>
</reference>
<gene>
    <name evidence="2" type="ORF">SGFS_008620</name>
</gene>
<dbReference type="Gene3D" id="3.30.1330.30">
    <property type="match status" value="1"/>
</dbReference>
<organism evidence="2 3">
    <name type="scientific">Streptomyces graminofaciens</name>
    <dbReference type="NCBI Taxonomy" id="68212"/>
    <lineage>
        <taxon>Bacteria</taxon>
        <taxon>Bacillati</taxon>
        <taxon>Actinomycetota</taxon>
        <taxon>Actinomycetes</taxon>
        <taxon>Kitasatosporales</taxon>
        <taxon>Streptomycetaceae</taxon>
        <taxon>Streptomyces</taxon>
    </lineage>
</organism>
<dbReference type="Proteomes" id="UP001321542">
    <property type="component" value="Chromosome"/>
</dbReference>
<reference evidence="2 3" key="1">
    <citation type="journal article" date="2010" name="ChemBioChem">
        <title>Cloning and characterization of the biosynthetic gene cluster of 16-membered macrolide antibiotic FD-891: involvement of a dual functional cytochrome P450 monooxygenase catalyzing epoxidation and hydroxylation.</title>
        <authorList>
            <person name="Kudo F."/>
            <person name="Motegi A."/>
            <person name="Mizoue K."/>
            <person name="Eguchi T."/>
        </authorList>
    </citation>
    <scope>NUCLEOTIDE SEQUENCE [LARGE SCALE GENOMIC DNA]</scope>
    <source>
        <strain evidence="2 3">A-8890</strain>
    </source>
</reference>
<accession>A0ABN5V9K1</accession>
<evidence type="ECO:0000313" key="3">
    <source>
        <dbReference type="Proteomes" id="UP001321542"/>
    </source>
</evidence>
<keyword evidence="3" id="KW-1185">Reference proteome</keyword>
<feature type="region of interest" description="Disordered" evidence="1">
    <location>
        <begin position="1"/>
        <end position="20"/>
    </location>
</feature>
<evidence type="ECO:0008006" key="4">
    <source>
        <dbReference type="Google" id="ProtNLM"/>
    </source>
</evidence>
<protein>
    <recommendedName>
        <fullName evidence="4">Chemotaxis protein</fullName>
    </recommendedName>
</protein>
<proteinExistence type="predicted"/>
<dbReference type="RefSeq" id="WP_286247701.1">
    <property type="nucleotide sequence ID" value="NZ_AP018448.1"/>
</dbReference>
<dbReference type="SUPFAM" id="SSF55315">
    <property type="entry name" value="L30e-like"/>
    <property type="match status" value="1"/>
</dbReference>
<dbReference type="InterPro" id="IPR041289">
    <property type="entry name" value="Bact_RF_family3"/>
</dbReference>
<sequence>MEHALSPATLTELRRPRPYPAVSVLAPTHRREPENAQDPVRLRNVVAEAKKQLEADPSVTRERRNDVARQLDQALAEVDLAHTEEGLVIFAAPGEHQVWSLARSVPERVVLSDTFLTRNLVAAQAAERPFWVLSVSPDRVTLWNGGADRVTESRSDGFPLTRTRENFDAERQQQIGDMPSTYRDEGTHHFLRDADTAMARVLREQPRPLYVTGETAALSLLDEIGTVSKDATHIPHGGLANGTPDAVWQAVRPLVAAEDRRNADSVARRLEAAQGRKAFAAGVDEVWQNAGEGRISLLAVEENYRVTVRDTAGDHLVPAESGDRDTREDIVDEIVEQCLETGAEVRFVPDGALGEARGIAGVLRY</sequence>
<evidence type="ECO:0000256" key="1">
    <source>
        <dbReference type="SAM" id="MobiDB-lite"/>
    </source>
</evidence>
<evidence type="ECO:0000313" key="2">
    <source>
        <dbReference type="EMBL" id="BBC29568.1"/>
    </source>
</evidence>
<dbReference type="EMBL" id="AP018448">
    <property type="protein sequence ID" value="BBC29568.1"/>
    <property type="molecule type" value="Genomic_DNA"/>
</dbReference>
<dbReference type="InterPro" id="IPR029064">
    <property type="entry name" value="Ribosomal_eL30-like_sf"/>
</dbReference>
<dbReference type="Pfam" id="PF18845">
    <property type="entry name" value="baeRF_family3"/>
    <property type="match status" value="1"/>
</dbReference>
<name>A0ABN5V9K1_9ACTN</name>